<evidence type="ECO:0000256" key="1">
    <source>
        <dbReference type="ARBA" id="ARBA00022603"/>
    </source>
</evidence>
<dbReference type="CDD" id="cd02440">
    <property type="entry name" value="AdoMet_MTases"/>
    <property type="match status" value="1"/>
</dbReference>
<reference evidence="4" key="1">
    <citation type="submission" date="2019-08" db="EMBL/GenBank/DDBJ databases">
        <authorList>
            <person name="Kucharzyk K."/>
            <person name="Murdoch R.W."/>
            <person name="Higgins S."/>
            <person name="Loffler F."/>
        </authorList>
    </citation>
    <scope>NUCLEOTIDE SEQUENCE</scope>
</reference>
<dbReference type="InterPro" id="IPR029063">
    <property type="entry name" value="SAM-dependent_MTases_sf"/>
</dbReference>
<dbReference type="Pfam" id="PF05175">
    <property type="entry name" value="MTS"/>
    <property type="match status" value="1"/>
</dbReference>
<sequence>MSHYFETPASQASRHLVHATIWDHDYEFTSAPGVFSSHRLDLGTRVLFRTTEPPGPDATRLLDLGCGFGPIAVALATECPDARVDAVDVNDLALQLTRENAEALGVGDRVHASRPEELASSDASYDEIWSNPPIRIGKQALHEMLSTWLPRLRPGGLAWLVVGKNLGADSLQSWLNTEGWQADRIGSAKGFRVFRVERT</sequence>
<comment type="caution">
    <text evidence="4">The sequence shown here is derived from an EMBL/GenBank/DDBJ whole genome shotgun (WGS) entry which is preliminary data.</text>
</comment>
<dbReference type="PANTHER" id="PTHR47816">
    <property type="entry name" value="RIBOSOMAL RNA SMALL SUBUNIT METHYLTRANSFERASE C"/>
    <property type="match status" value="1"/>
</dbReference>
<name>A0A644Z5G6_9ZZZZ</name>
<evidence type="ECO:0000313" key="4">
    <source>
        <dbReference type="EMBL" id="MPM35241.1"/>
    </source>
</evidence>
<evidence type="ECO:0000259" key="3">
    <source>
        <dbReference type="Pfam" id="PF05175"/>
    </source>
</evidence>
<keyword evidence="1 4" id="KW-0489">Methyltransferase</keyword>
<proteinExistence type="predicted"/>
<dbReference type="EC" id="2.1.1.172" evidence="4"/>
<dbReference type="EMBL" id="VSSQ01007221">
    <property type="protein sequence ID" value="MPM35241.1"/>
    <property type="molecule type" value="Genomic_DNA"/>
</dbReference>
<gene>
    <name evidence="4" type="primary">rsmC_5</name>
    <name evidence="4" type="ORF">SDC9_81831</name>
</gene>
<dbReference type="InterPro" id="IPR046977">
    <property type="entry name" value="RsmC/RlmG"/>
</dbReference>
<dbReference type="SUPFAM" id="SSF53335">
    <property type="entry name" value="S-adenosyl-L-methionine-dependent methyltransferases"/>
    <property type="match status" value="1"/>
</dbReference>
<accession>A0A644Z5G6</accession>
<dbReference type="InterPro" id="IPR007848">
    <property type="entry name" value="Small_mtfrase_dom"/>
</dbReference>
<dbReference type="Gene3D" id="3.40.50.150">
    <property type="entry name" value="Vaccinia Virus protein VP39"/>
    <property type="match status" value="1"/>
</dbReference>
<dbReference type="PANTHER" id="PTHR47816:SF4">
    <property type="entry name" value="RIBOSOMAL RNA SMALL SUBUNIT METHYLTRANSFERASE C"/>
    <property type="match status" value="1"/>
</dbReference>
<dbReference type="GO" id="GO:0052914">
    <property type="term" value="F:16S rRNA (guanine(1207)-N(2))-methyltransferase activity"/>
    <property type="evidence" value="ECO:0007669"/>
    <property type="project" value="UniProtKB-EC"/>
</dbReference>
<organism evidence="4">
    <name type="scientific">bioreactor metagenome</name>
    <dbReference type="NCBI Taxonomy" id="1076179"/>
    <lineage>
        <taxon>unclassified sequences</taxon>
        <taxon>metagenomes</taxon>
        <taxon>ecological metagenomes</taxon>
    </lineage>
</organism>
<evidence type="ECO:0000256" key="2">
    <source>
        <dbReference type="ARBA" id="ARBA00022679"/>
    </source>
</evidence>
<keyword evidence="2 4" id="KW-0808">Transferase</keyword>
<dbReference type="AlphaFoldDB" id="A0A644Z5G6"/>
<protein>
    <submittedName>
        <fullName evidence="4">Ribosomal RNA small subunit methyltransferase C</fullName>
        <ecNumber evidence="4">2.1.1.172</ecNumber>
    </submittedName>
</protein>
<feature type="domain" description="Methyltransferase small" evidence="3">
    <location>
        <begin position="26"/>
        <end position="194"/>
    </location>
</feature>